<evidence type="ECO:0000313" key="1">
    <source>
        <dbReference type="EMBL" id="GMN49952.1"/>
    </source>
</evidence>
<gene>
    <name evidence="1" type="ORF">TIFTF001_019115</name>
</gene>
<dbReference type="GO" id="GO:0031490">
    <property type="term" value="F:chromatin DNA binding"/>
    <property type="evidence" value="ECO:0007669"/>
    <property type="project" value="InterPro"/>
</dbReference>
<accession>A0AA88AB19</accession>
<organism evidence="1 2">
    <name type="scientific">Ficus carica</name>
    <name type="common">Common fig</name>
    <dbReference type="NCBI Taxonomy" id="3494"/>
    <lineage>
        <taxon>Eukaryota</taxon>
        <taxon>Viridiplantae</taxon>
        <taxon>Streptophyta</taxon>
        <taxon>Embryophyta</taxon>
        <taxon>Tracheophyta</taxon>
        <taxon>Spermatophyta</taxon>
        <taxon>Magnoliopsida</taxon>
        <taxon>eudicotyledons</taxon>
        <taxon>Gunneridae</taxon>
        <taxon>Pentapetalae</taxon>
        <taxon>rosids</taxon>
        <taxon>fabids</taxon>
        <taxon>Rosales</taxon>
        <taxon>Moraceae</taxon>
        <taxon>Ficeae</taxon>
        <taxon>Ficus</taxon>
    </lineage>
</organism>
<keyword evidence="2" id="KW-1185">Reference proteome</keyword>
<sequence length="75" mass="9109">MKGQYLPELNELYQKIAAKLQQHDSLRQQPISPYVSKQYEKVKLFKFMLERAVAFFQKLAFCLVIRRNWLDMRSR</sequence>
<dbReference type="EMBL" id="BTGU01000032">
    <property type="protein sequence ID" value="GMN49952.1"/>
    <property type="molecule type" value="Genomic_DNA"/>
</dbReference>
<reference evidence="1" key="1">
    <citation type="submission" date="2023-07" db="EMBL/GenBank/DDBJ databases">
        <title>draft genome sequence of fig (Ficus carica).</title>
        <authorList>
            <person name="Takahashi T."/>
            <person name="Nishimura K."/>
        </authorList>
    </citation>
    <scope>NUCLEOTIDE SEQUENCE</scope>
</reference>
<dbReference type="GO" id="GO:0003713">
    <property type="term" value="F:transcription coactivator activity"/>
    <property type="evidence" value="ECO:0007669"/>
    <property type="project" value="InterPro"/>
</dbReference>
<protein>
    <submittedName>
        <fullName evidence="1">Uncharacterized protein</fullName>
    </submittedName>
</protein>
<dbReference type="PANTHER" id="PTHR33137">
    <property type="entry name" value="MEDIATOR OF RNA POLYMERASE II TRANSCRIPTION SUBUNIT 15A-RELATED"/>
    <property type="match status" value="1"/>
</dbReference>
<dbReference type="AlphaFoldDB" id="A0AA88AB19"/>
<dbReference type="Proteomes" id="UP001187192">
    <property type="component" value="Unassembled WGS sequence"/>
</dbReference>
<dbReference type="PANTHER" id="PTHR33137:SF4">
    <property type="entry name" value="MEDIATOR OF RNA POLYMERASE II TRANSCRIPTION SUBUNIT 15A-RELATED"/>
    <property type="match status" value="1"/>
</dbReference>
<name>A0AA88AB19_FICCA</name>
<dbReference type="InterPro" id="IPR044661">
    <property type="entry name" value="MED15a/b/c-like"/>
</dbReference>
<proteinExistence type="predicted"/>
<comment type="caution">
    <text evidence="1">The sequence shown here is derived from an EMBL/GenBank/DDBJ whole genome shotgun (WGS) entry which is preliminary data.</text>
</comment>
<evidence type="ECO:0000313" key="2">
    <source>
        <dbReference type="Proteomes" id="UP001187192"/>
    </source>
</evidence>